<gene>
    <name evidence="3" type="ORF">MCOS_LOCUS6917</name>
</gene>
<dbReference type="GO" id="GO:0016020">
    <property type="term" value="C:membrane"/>
    <property type="evidence" value="ECO:0007669"/>
    <property type="project" value="InterPro"/>
</dbReference>
<evidence type="ECO:0000313" key="3">
    <source>
        <dbReference type="EMBL" id="VDD80914.1"/>
    </source>
</evidence>
<dbReference type="PANTHER" id="PTHR11206">
    <property type="entry name" value="MULTIDRUG RESISTANCE PROTEIN"/>
    <property type="match status" value="1"/>
</dbReference>
<dbReference type="AlphaFoldDB" id="A0A0R3UHS4"/>
<proteinExistence type="inferred from homology"/>
<reference evidence="3 4" key="1">
    <citation type="submission" date="2018-10" db="EMBL/GenBank/DDBJ databases">
        <authorList>
            <consortium name="Pathogen Informatics"/>
        </authorList>
    </citation>
    <scope>NUCLEOTIDE SEQUENCE [LARGE SCALE GENOMIC DNA]</scope>
</reference>
<dbReference type="OrthoDB" id="6275612at2759"/>
<dbReference type="GO" id="GO:0042910">
    <property type="term" value="F:xenobiotic transmembrane transporter activity"/>
    <property type="evidence" value="ECO:0007669"/>
    <property type="project" value="InterPro"/>
</dbReference>
<evidence type="ECO:0000256" key="2">
    <source>
        <dbReference type="SAM" id="Phobius"/>
    </source>
</evidence>
<feature type="transmembrane region" description="Helical" evidence="2">
    <location>
        <begin position="76"/>
        <end position="99"/>
    </location>
</feature>
<dbReference type="GO" id="GO:0015297">
    <property type="term" value="F:antiporter activity"/>
    <property type="evidence" value="ECO:0007669"/>
    <property type="project" value="InterPro"/>
</dbReference>
<feature type="transmembrane region" description="Helical" evidence="2">
    <location>
        <begin position="119"/>
        <end position="139"/>
    </location>
</feature>
<evidence type="ECO:0000256" key="1">
    <source>
        <dbReference type="ARBA" id="ARBA00010199"/>
    </source>
</evidence>
<evidence type="ECO:0008006" key="5">
    <source>
        <dbReference type="Google" id="ProtNLM"/>
    </source>
</evidence>
<feature type="transmembrane region" description="Helical" evidence="2">
    <location>
        <begin position="40"/>
        <end position="64"/>
    </location>
</feature>
<organism evidence="3 4">
    <name type="scientific">Mesocestoides corti</name>
    <name type="common">Flatworm</name>
    <dbReference type="NCBI Taxonomy" id="53468"/>
    <lineage>
        <taxon>Eukaryota</taxon>
        <taxon>Metazoa</taxon>
        <taxon>Spiralia</taxon>
        <taxon>Lophotrochozoa</taxon>
        <taxon>Platyhelminthes</taxon>
        <taxon>Cestoda</taxon>
        <taxon>Eucestoda</taxon>
        <taxon>Cyclophyllidea</taxon>
        <taxon>Mesocestoididae</taxon>
        <taxon>Mesocestoides</taxon>
    </lineage>
</organism>
<dbReference type="STRING" id="53468.A0A0R3UHS4"/>
<feature type="transmembrane region" description="Helical" evidence="2">
    <location>
        <begin position="175"/>
        <end position="198"/>
    </location>
</feature>
<keyword evidence="2" id="KW-0472">Membrane</keyword>
<name>A0A0R3UHS4_MESCO</name>
<dbReference type="Proteomes" id="UP000267029">
    <property type="component" value="Unassembled WGS sequence"/>
</dbReference>
<comment type="similarity">
    <text evidence="1">Belongs to the multi antimicrobial extrusion (MATE) (TC 2.A.66.1) family.</text>
</comment>
<accession>A0A0R3UHS4</accession>
<sequence>MRRTSSLSIETPGFSHEMWYDWGNWLKLGIPGLAMIALKWWYFELGLILVGLGVACSIIVGQSLGAGKASAPPSTIFAGLLLTTSGMVTVAILLVVLRWHVPKIFTSDPGVISRAAQCLPLLSVFLIFEGAVGVMGGAFRGAGLQPVGALIVFVCLYLFSGPLGFWLLLSTPLKLMGLWVGFVSGLFAMSSVYLIVLLRTNWQQQTVLVYSNSHISTKLFKPLRCHAERTSTRKNESHDDQTDIVQTISDDADISVDEKNELRENYSDPSVTEHAVENGHSRHLPFRILVSRGLLTFSMLLVFVCGLTLKLSLPLSDVFGSYCLHANGTFVSIPSNFTTDDIDIFARTKNCTIFTP</sequence>
<feature type="transmembrane region" description="Helical" evidence="2">
    <location>
        <begin position="146"/>
        <end position="169"/>
    </location>
</feature>
<keyword evidence="4" id="KW-1185">Reference proteome</keyword>
<keyword evidence="2" id="KW-1133">Transmembrane helix</keyword>
<keyword evidence="2" id="KW-0812">Transmembrane</keyword>
<dbReference type="InterPro" id="IPR002528">
    <property type="entry name" value="MATE_fam"/>
</dbReference>
<dbReference type="EMBL" id="UXSR01005307">
    <property type="protein sequence ID" value="VDD80914.1"/>
    <property type="molecule type" value="Genomic_DNA"/>
</dbReference>
<dbReference type="Pfam" id="PF01554">
    <property type="entry name" value="MatE"/>
    <property type="match status" value="1"/>
</dbReference>
<evidence type="ECO:0000313" key="4">
    <source>
        <dbReference type="Proteomes" id="UP000267029"/>
    </source>
</evidence>
<protein>
    <recommendedName>
        <fullName evidence="5">Multidrug and toxin extrusion protein</fullName>
    </recommendedName>
</protein>